<feature type="domain" description="HTH tetR-type" evidence="5">
    <location>
        <begin position="11"/>
        <end position="71"/>
    </location>
</feature>
<dbReference type="AlphaFoldDB" id="A0A178LSC0"/>
<dbReference type="InterPro" id="IPR009057">
    <property type="entry name" value="Homeodomain-like_sf"/>
</dbReference>
<dbReference type="PANTHER" id="PTHR47506">
    <property type="entry name" value="TRANSCRIPTIONAL REGULATORY PROTEIN"/>
    <property type="match status" value="1"/>
</dbReference>
<evidence type="ECO:0000313" key="6">
    <source>
        <dbReference type="EMBL" id="OAN36811.1"/>
    </source>
</evidence>
<evidence type="ECO:0000256" key="4">
    <source>
        <dbReference type="PROSITE-ProRule" id="PRU00335"/>
    </source>
</evidence>
<comment type="caution">
    <text evidence="6">The sequence shown here is derived from an EMBL/GenBank/DDBJ whole genome shotgun (WGS) entry which is preliminary data.</text>
</comment>
<evidence type="ECO:0000259" key="5">
    <source>
        <dbReference type="PROSITE" id="PS50977"/>
    </source>
</evidence>
<feature type="DNA-binding region" description="H-T-H motif" evidence="4">
    <location>
        <begin position="34"/>
        <end position="53"/>
    </location>
</feature>
<evidence type="ECO:0000256" key="1">
    <source>
        <dbReference type="ARBA" id="ARBA00023015"/>
    </source>
</evidence>
<dbReference type="Pfam" id="PF00440">
    <property type="entry name" value="TetR_N"/>
    <property type="match status" value="1"/>
</dbReference>
<organism evidence="6 7">
    <name type="scientific">Mycolicibacterium iranicum</name>
    <name type="common">Mycobacterium iranicum</name>
    <dbReference type="NCBI Taxonomy" id="912594"/>
    <lineage>
        <taxon>Bacteria</taxon>
        <taxon>Bacillati</taxon>
        <taxon>Actinomycetota</taxon>
        <taxon>Actinomycetes</taxon>
        <taxon>Mycobacteriales</taxon>
        <taxon>Mycobacteriaceae</taxon>
        <taxon>Mycolicibacterium</taxon>
    </lineage>
</organism>
<dbReference type="Gene3D" id="1.10.357.10">
    <property type="entry name" value="Tetracycline Repressor, domain 2"/>
    <property type="match status" value="1"/>
</dbReference>
<dbReference type="SUPFAM" id="SSF48498">
    <property type="entry name" value="Tetracyclin repressor-like, C-terminal domain"/>
    <property type="match status" value="1"/>
</dbReference>
<evidence type="ECO:0000256" key="2">
    <source>
        <dbReference type="ARBA" id="ARBA00023125"/>
    </source>
</evidence>
<dbReference type="RefSeq" id="WP_064283015.1">
    <property type="nucleotide sequence ID" value="NZ_LWCS01000032.1"/>
</dbReference>
<proteinExistence type="predicted"/>
<reference evidence="6 7" key="1">
    <citation type="submission" date="2016-04" db="EMBL/GenBank/DDBJ databases">
        <title>Draft Genome Sequences of Staphylococcus capitis Strain H36, S. capitis Strain H65, S. cohnii Strain H62, S. hominis Strain H69, Mycobacterium iranicum Strain H39, Plantibacter sp. Strain H53, Pseudomonas oryzihabitans Strain H72, and Microbacterium sp. Strain H83, isolated from residential settings.</title>
        <authorList>
            <person name="Lymperopoulou D."/>
            <person name="Adams R.I."/>
            <person name="Lindow S."/>
            <person name="Coil D.A."/>
            <person name="Jospin G."/>
            <person name="Eisen J.A."/>
        </authorList>
    </citation>
    <scope>NUCLEOTIDE SEQUENCE [LARGE SCALE GENOMIC DNA]</scope>
    <source>
        <strain evidence="6 7">H39</strain>
    </source>
</reference>
<dbReference type="Proteomes" id="UP000078396">
    <property type="component" value="Unassembled WGS sequence"/>
</dbReference>
<keyword evidence="2 4" id="KW-0238">DNA-binding</keyword>
<gene>
    <name evidence="6" type="ORF">A4X20_06380</name>
</gene>
<sequence>MKVYPVTDRGRATLTRILDAACNLFGTQGIRATSLDDIGAAAGVGRSQLYHFFVDKGDLVAEVVAYQVEQVVLEMQESLEKMTTVADVRSWCDDIVAYYASAAVSFRCPLGSLINQLGDEDKAAREALRAGFTRWEALLEAGLRRVADGGGLRPEVQTSAVAAALLAAYQGGVLLAAVNDDVAPLRLALHGVTDAVLVDAESSGRRGRRPAAPAQL</sequence>
<dbReference type="Pfam" id="PF16925">
    <property type="entry name" value="TetR_C_13"/>
    <property type="match status" value="1"/>
</dbReference>
<evidence type="ECO:0000313" key="7">
    <source>
        <dbReference type="Proteomes" id="UP000078396"/>
    </source>
</evidence>
<dbReference type="PRINTS" id="PR00455">
    <property type="entry name" value="HTHTETR"/>
</dbReference>
<dbReference type="InterPro" id="IPR036271">
    <property type="entry name" value="Tet_transcr_reg_TetR-rel_C_sf"/>
</dbReference>
<dbReference type="SUPFAM" id="SSF46689">
    <property type="entry name" value="Homeodomain-like"/>
    <property type="match status" value="1"/>
</dbReference>
<keyword evidence="3" id="KW-0804">Transcription</keyword>
<dbReference type="InterPro" id="IPR011075">
    <property type="entry name" value="TetR_C"/>
</dbReference>
<dbReference type="PANTHER" id="PTHR47506:SF1">
    <property type="entry name" value="HTH-TYPE TRANSCRIPTIONAL REGULATOR YJDC"/>
    <property type="match status" value="1"/>
</dbReference>
<dbReference type="InterPro" id="IPR001647">
    <property type="entry name" value="HTH_TetR"/>
</dbReference>
<dbReference type="GO" id="GO:0003677">
    <property type="term" value="F:DNA binding"/>
    <property type="evidence" value="ECO:0007669"/>
    <property type="project" value="UniProtKB-UniRule"/>
</dbReference>
<accession>A0A178LSC0</accession>
<dbReference type="PROSITE" id="PS50977">
    <property type="entry name" value="HTH_TETR_2"/>
    <property type="match status" value="1"/>
</dbReference>
<protein>
    <recommendedName>
        <fullName evidence="5">HTH tetR-type domain-containing protein</fullName>
    </recommendedName>
</protein>
<dbReference type="OrthoDB" id="3827407at2"/>
<dbReference type="EMBL" id="LWCS01000032">
    <property type="protein sequence ID" value="OAN36811.1"/>
    <property type="molecule type" value="Genomic_DNA"/>
</dbReference>
<evidence type="ECO:0000256" key="3">
    <source>
        <dbReference type="ARBA" id="ARBA00023163"/>
    </source>
</evidence>
<name>A0A178LSC0_MYCIR</name>
<keyword evidence="1" id="KW-0805">Transcription regulation</keyword>